<reference evidence="1 2" key="1">
    <citation type="submission" date="2021-01" db="EMBL/GenBank/DDBJ databases">
        <title>Belnapia mucosa sp. nov. and Belnapia arida sp. nov., isolated from the Tabernas Desert (Almeria, Spain).</title>
        <authorList>
            <person name="Molina-Menor E."/>
            <person name="Vidal-Verdu A."/>
            <person name="Calonge A."/>
            <person name="Satari L."/>
            <person name="Pereto J."/>
            <person name="Porcar M."/>
        </authorList>
    </citation>
    <scope>NUCLEOTIDE SEQUENCE [LARGE SCALE GENOMIC DNA]</scope>
    <source>
        <strain evidence="1 2">T18</strain>
    </source>
</reference>
<comment type="caution">
    <text evidence="1">The sequence shown here is derived from an EMBL/GenBank/DDBJ whole genome shotgun (WGS) entry which is preliminary data.</text>
</comment>
<organism evidence="1 2">
    <name type="scientific">Belnapia arida</name>
    <dbReference type="NCBI Taxonomy" id="2804533"/>
    <lineage>
        <taxon>Bacteria</taxon>
        <taxon>Pseudomonadati</taxon>
        <taxon>Pseudomonadota</taxon>
        <taxon>Alphaproteobacteria</taxon>
        <taxon>Acetobacterales</taxon>
        <taxon>Roseomonadaceae</taxon>
        <taxon>Belnapia</taxon>
    </lineage>
</organism>
<protein>
    <submittedName>
        <fullName evidence="1">Uncharacterized protein</fullName>
    </submittedName>
</protein>
<evidence type="ECO:0000313" key="1">
    <source>
        <dbReference type="EMBL" id="MBL6081491.1"/>
    </source>
</evidence>
<dbReference type="RefSeq" id="WP_202834710.1">
    <property type="nucleotide sequence ID" value="NZ_JAETWB010000028.1"/>
</dbReference>
<name>A0ABS1UE00_9PROT</name>
<accession>A0ABS1UE00</accession>
<dbReference type="EMBL" id="JAETWB010000028">
    <property type="protein sequence ID" value="MBL6081491.1"/>
    <property type="molecule type" value="Genomic_DNA"/>
</dbReference>
<sequence>MSSSLNLLSADINQIDRFIVGLFPYADRETFVSLRSFFDETQGVHHIEAVPVGNGMTHLVEAASAQATKCARHPSPTVFCPPVATFNNPNHARDADLANGLALSVECDARPKMALETLEKLLGPATIVVRSGGLWTDQMTGEVQDKLHLHWRLAEPTRNATAHAELKRARRLAVRLVGADSSNVPAVHPIRWPGSWHRKAAPRMAEIVASSDAEIMLSDALERLENAVREVQPNGTATDERVQNNTNGGVDETSELIRRIVAGEAYHEPLVALAMRYHKGGMQARQIVLTLRGAMRAVPERIRDRKGESEQPGRWQARIDDIPRLVASAVAKAPHSSDRPEEFEESWPEPVDFLSDSELTGEPQLKSQHLPDALACFVFDTAERMGVDPVAVALSSLVALSSVAHDDWVLAPKAFDRTWTESARL</sequence>
<dbReference type="Proteomes" id="UP000660885">
    <property type="component" value="Unassembled WGS sequence"/>
</dbReference>
<keyword evidence="2" id="KW-1185">Reference proteome</keyword>
<evidence type="ECO:0000313" key="2">
    <source>
        <dbReference type="Proteomes" id="UP000660885"/>
    </source>
</evidence>
<gene>
    <name evidence="1" type="ORF">JMJ56_26215</name>
</gene>
<proteinExistence type="predicted"/>